<keyword evidence="1" id="KW-1133">Transmembrane helix</keyword>
<sequence length="454" mass="51457">MESGAEPGESAESAREKDTLRWHHKLLWLLFIISATGGLWVTAGYWSVLVGDDVVDANNITKHLLNSVFMVIDTLLSCIPIRLVHWLYAFLYFVVYIGFSLIYWAAGGTNNKGEPFIYKALDYNDFSPTIGGLLVVFLFIRTQLQKFLRGSVGNLLNKMIQILRQAQGHPSLSPTAMYNAGKAKGMIHGDGGPYVFHQIHEELTCRLATSNDFDNVVKLSRGIFNGYDCIPVVFHEWLKKENIAIMLLFAGRSLIGLCASCIVDEGKTFVRRFDRVIPNLRGQGLQRKIADALDEHVRTNFPNVSRERGTSFLDLSKVIRRKTPHQILERDELSFFVQEKPTGNLDRYCNFRRVLGKEKESDIESCTKEYFCNVILSSSVKEKIIPNNNALVFDWCPYEPLPSNVDLIPGEKHHLHFFVDKCSSSGGPISFSYGIQTQTVMAEKWEATVYTKRL</sequence>
<keyword evidence="1" id="KW-0812">Transmembrane</keyword>
<reference evidence="3 4" key="1">
    <citation type="submission" date="2022-05" db="EMBL/GenBank/DDBJ databases">
        <authorList>
            <consortium name="Genoscope - CEA"/>
            <person name="William W."/>
        </authorList>
    </citation>
    <scope>NUCLEOTIDE SEQUENCE [LARGE SCALE GENOMIC DNA]</scope>
</reference>
<evidence type="ECO:0000259" key="2">
    <source>
        <dbReference type="Pfam" id="PF24066"/>
    </source>
</evidence>
<dbReference type="InterPro" id="IPR016181">
    <property type="entry name" value="Acyl_CoA_acyltransferase"/>
</dbReference>
<feature type="transmembrane region" description="Helical" evidence="1">
    <location>
        <begin position="126"/>
        <end position="144"/>
    </location>
</feature>
<protein>
    <recommendedName>
        <fullName evidence="2">Histidine N-acetyltransferase C-terminal domain-containing protein</fullName>
    </recommendedName>
</protein>
<feature type="domain" description="Histidine N-acetyltransferase C-terminal" evidence="2">
    <location>
        <begin position="366"/>
        <end position="444"/>
    </location>
</feature>
<organism evidence="3 4">
    <name type="scientific">Porites evermanni</name>
    <dbReference type="NCBI Taxonomy" id="104178"/>
    <lineage>
        <taxon>Eukaryota</taxon>
        <taxon>Metazoa</taxon>
        <taxon>Cnidaria</taxon>
        <taxon>Anthozoa</taxon>
        <taxon>Hexacorallia</taxon>
        <taxon>Scleractinia</taxon>
        <taxon>Fungiina</taxon>
        <taxon>Poritidae</taxon>
        <taxon>Porites</taxon>
    </lineage>
</organism>
<comment type="caution">
    <text evidence="3">The sequence shown here is derived from an EMBL/GenBank/DDBJ whole genome shotgun (WGS) entry which is preliminary data.</text>
</comment>
<name>A0ABN8RMC2_9CNID</name>
<feature type="transmembrane region" description="Helical" evidence="1">
    <location>
        <begin position="26"/>
        <end position="48"/>
    </location>
</feature>
<dbReference type="EMBL" id="CALNXI010001909">
    <property type="protein sequence ID" value="CAH3179462.1"/>
    <property type="molecule type" value="Genomic_DNA"/>
</dbReference>
<dbReference type="PANTHER" id="PTHR47403:SF6">
    <property type="entry name" value="N-ACETYLTRANSFERASE DOMAIN-CONTAINING PROTEIN"/>
    <property type="match status" value="1"/>
</dbReference>
<dbReference type="SUPFAM" id="SSF55729">
    <property type="entry name" value="Acyl-CoA N-acyltransferases (Nat)"/>
    <property type="match status" value="1"/>
</dbReference>
<evidence type="ECO:0000256" key="1">
    <source>
        <dbReference type="SAM" id="Phobius"/>
    </source>
</evidence>
<accession>A0ABN8RMC2</accession>
<dbReference type="PANTHER" id="PTHR47403">
    <property type="entry name" value="LOC100145250 PROTEIN"/>
    <property type="match status" value="1"/>
</dbReference>
<dbReference type="Proteomes" id="UP001159427">
    <property type="component" value="Unassembled WGS sequence"/>
</dbReference>
<keyword evidence="1" id="KW-0472">Membrane</keyword>
<dbReference type="Pfam" id="PF24066">
    <property type="entry name" value="Hisat_C"/>
    <property type="match status" value="1"/>
</dbReference>
<feature type="transmembrane region" description="Helical" evidence="1">
    <location>
        <begin position="60"/>
        <end position="79"/>
    </location>
</feature>
<dbReference type="InterPro" id="IPR049352">
    <property type="entry name" value="Rost"/>
</dbReference>
<gene>
    <name evidence="3" type="ORF">PEVE_00012383</name>
</gene>
<keyword evidence="4" id="KW-1185">Reference proteome</keyword>
<evidence type="ECO:0000313" key="4">
    <source>
        <dbReference type="Proteomes" id="UP001159427"/>
    </source>
</evidence>
<dbReference type="InterPro" id="IPR056483">
    <property type="entry name" value="Hisat_C"/>
</dbReference>
<evidence type="ECO:0000313" key="3">
    <source>
        <dbReference type="EMBL" id="CAH3179462.1"/>
    </source>
</evidence>
<dbReference type="Pfam" id="PF21534">
    <property type="entry name" value="Rost"/>
    <property type="match status" value="1"/>
</dbReference>
<feature type="transmembrane region" description="Helical" evidence="1">
    <location>
        <begin position="86"/>
        <end position="106"/>
    </location>
</feature>
<proteinExistence type="predicted"/>